<dbReference type="GO" id="GO:0090575">
    <property type="term" value="C:RNA polymerase II transcription regulator complex"/>
    <property type="evidence" value="ECO:0007669"/>
    <property type="project" value="TreeGrafter"/>
</dbReference>
<comment type="caution">
    <text evidence="7">The sequence shown here is derived from an EMBL/GenBank/DDBJ whole genome shotgun (WGS) entry which is preliminary data.</text>
</comment>
<dbReference type="GO" id="GO:0000981">
    <property type="term" value="F:DNA-binding transcription factor activity, RNA polymerase II-specific"/>
    <property type="evidence" value="ECO:0007669"/>
    <property type="project" value="TreeGrafter"/>
</dbReference>
<dbReference type="InterPro" id="IPR011598">
    <property type="entry name" value="bHLH_dom"/>
</dbReference>
<accession>A0A9Q1JRC8</accession>
<dbReference type="EMBL" id="JAKOGI010000889">
    <property type="protein sequence ID" value="KAJ8429482.1"/>
    <property type="molecule type" value="Genomic_DNA"/>
</dbReference>
<dbReference type="PROSITE" id="PS50888">
    <property type="entry name" value="BHLH"/>
    <property type="match status" value="1"/>
</dbReference>
<dbReference type="PANTHER" id="PTHR13935">
    <property type="entry name" value="ACHAETE-SCUTE TRANSCRIPTION FACTOR-RELATED"/>
    <property type="match status" value="1"/>
</dbReference>
<evidence type="ECO:0000313" key="7">
    <source>
        <dbReference type="EMBL" id="KAJ8429482.1"/>
    </source>
</evidence>
<dbReference type="AlphaFoldDB" id="A0A9Q1JRC8"/>
<protein>
    <recommendedName>
        <fullName evidence="6">BHLH domain-containing protein</fullName>
    </recommendedName>
</protein>
<feature type="region of interest" description="Disordered" evidence="5">
    <location>
        <begin position="24"/>
        <end position="49"/>
    </location>
</feature>
<reference evidence="7" key="1">
    <citation type="submission" date="2022-04" db="EMBL/GenBank/DDBJ databases">
        <title>Carnegiea gigantea Genome sequencing and assembly v2.</title>
        <authorList>
            <person name="Copetti D."/>
            <person name="Sanderson M.J."/>
            <person name="Burquez A."/>
            <person name="Wojciechowski M.F."/>
        </authorList>
    </citation>
    <scope>NUCLEOTIDE SEQUENCE</scope>
    <source>
        <strain evidence="7">SGP5-SGP5p</strain>
        <tissue evidence="7">Aerial part</tissue>
    </source>
</reference>
<dbReference type="Proteomes" id="UP001153076">
    <property type="component" value="Unassembled WGS sequence"/>
</dbReference>
<dbReference type="Pfam" id="PF00010">
    <property type="entry name" value="HLH"/>
    <property type="match status" value="1"/>
</dbReference>
<dbReference type="PANTHER" id="PTHR13935:SF104">
    <property type="entry name" value="TRANSCRIPTION FACTOR BHLH160"/>
    <property type="match status" value="1"/>
</dbReference>
<dbReference type="InterPro" id="IPR036638">
    <property type="entry name" value="HLH_DNA-bd_sf"/>
</dbReference>
<proteinExistence type="predicted"/>
<name>A0A9Q1JRC8_9CARY</name>
<evidence type="ECO:0000259" key="6">
    <source>
        <dbReference type="PROSITE" id="PS50888"/>
    </source>
</evidence>
<keyword evidence="8" id="KW-1185">Reference proteome</keyword>
<dbReference type="GO" id="GO:0046983">
    <property type="term" value="F:protein dimerization activity"/>
    <property type="evidence" value="ECO:0007669"/>
    <property type="project" value="InterPro"/>
</dbReference>
<gene>
    <name evidence="7" type="ORF">Cgig2_020538</name>
</gene>
<evidence type="ECO:0000256" key="1">
    <source>
        <dbReference type="ARBA" id="ARBA00004123"/>
    </source>
</evidence>
<evidence type="ECO:0000256" key="2">
    <source>
        <dbReference type="ARBA" id="ARBA00023015"/>
    </source>
</evidence>
<dbReference type="InterPro" id="IPR015660">
    <property type="entry name" value="MASH1/Ascl1a-like"/>
</dbReference>
<dbReference type="OrthoDB" id="1898027at2759"/>
<keyword evidence="3" id="KW-0804">Transcription</keyword>
<comment type="subcellular location">
    <subcellularLocation>
        <location evidence="1">Nucleus</location>
    </subcellularLocation>
</comment>
<dbReference type="Gene3D" id="4.10.280.10">
    <property type="entry name" value="Helix-loop-helix DNA-binding domain"/>
    <property type="match status" value="1"/>
</dbReference>
<evidence type="ECO:0000313" key="8">
    <source>
        <dbReference type="Proteomes" id="UP001153076"/>
    </source>
</evidence>
<sequence length="329" mass="37622">MSNPPFGSPLFGEEEDFSFLINEALDGPINNGPNPFPIEETSPNSLPRTPVPMSNYQDLSMFLNHEEEFPLIGQFPTTSQEILDDWVREIELGAYDFDDLVQQGSPDDDGHGIQQKRLIEQGDHDHDHQTADGGVGQGSSIINKLDHRARERVRRMKLSASYLALRSLLPDSKRAYYKRWTAPYILDRTLDYIPRLQAEIRRLTLEKNKFLSLIGKQQQQQQQQQQRALASDRDKRVVNKLKQTLNVSINEVKRGELIVQICQQKGKLDHIFSALIKKLEGEDIQIIGASSICISEDTSCFHLHVQVCQNPLEVDYVADLQKKLIYWLS</sequence>
<dbReference type="GO" id="GO:0000977">
    <property type="term" value="F:RNA polymerase II transcription regulatory region sequence-specific DNA binding"/>
    <property type="evidence" value="ECO:0007669"/>
    <property type="project" value="TreeGrafter"/>
</dbReference>
<keyword evidence="2" id="KW-0805">Transcription regulation</keyword>
<dbReference type="SUPFAM" id="SSF47459">
    <property type="entry name" value="HLH, helix-loop-helix DNA-binding domain"/>
    <property type="match status" value="1"/>
</dbReference>
<dbReference type="SMART" id="SM00353">
    <property type="entry name" value="HLH"/>
    <property type="match status" value="1"/>
</dbReference>
<organism evidence="7 8">
    <name type="scientific">Carnegiea gigantea</name>
    <dbReference type="NCBI Taxonomy" id="171969"/>
    <lineage>
        <taxon>Eukaryota</taxon>
        <taxon>Viridiplantae</taxon>
        <taxon>Streptophyta</taxon>
        <taxon>Embryophyta</taxon>
        <taxon>Tracheophyta</taxon>
        <taxon>Spermatophyta</taxon>
        <taxon>Magnoliopsida</taxon>
        <taxon>eudicotyledons</taxon>
        <taxon>Gunneridae</taxon>
        <taxon>Pentapetalae</taxon>
        <taxon>Caryophyllales</taxon>
        <taxon>Cactineae</taxon>
        <taxon>Cactaceae</taxon>
        <taxon>Cactoideae</taxon>
        <taxon>Echinocereeae</taxon>
        <taxon>Carnegiea</taxon>
    </lineage>
</organism>
<evidence type="ECO:0000256" key="5">
    <source>
        <dbReference type="SAM" id="MobiDB-lite"/>
    </source>
</evidence>
<evidence type="ECO:0000256" key="4">
    <source>
        <dbReference type="ARBA" id="ARBA00023242"/>
    </source>
</evidence>
<keyword evidence="4" id="KW-0539">Nucleus</keyword>
<evidence type="ECO:0000256" key="3">
    <source>
        <dbReference type="ARBA" id="ARBA00023163"/>
    </source>
</evidence>
<feature type="domain" description="BHLH" evidence="6">
    <location>
        <begin position="142"/>
        <end position="196"/>
    </location>
</feature>